<dbReference type="PANTHER" id="PTHR43811:SF19">
    <property type="entry name" value="39 KDA FK506-BINDING NUCLEAR PROTEIN"/>
    <property type="match status" value="1"/>
</dbReference>
<evidence type="ECO:0000256" key="6">
    <source>
        <dbReference type="RuleBase" id="RU003915"/>
    </source>
</evidence>
<comment type="catalytic activity">
    <reaction evidence="1 5 6">
        <text>[protein]-peptidylproline (omega=180) = [protein]-peptidylproline (omega=0)</text>
        <dbReference type="Rhea" id="RHEA:16237"/>
        <dbReference type="Rhea" id="RHEA-COMP:10747"/>
        <dbReference type="Rhea" id="RHEA-COMP:10748"/>
        <dbReference type="ChEBI" id="CHEBI:83833"/>
        <dbReference type="ChEBI" id="CHEBI:83834"/>
        <dbReference type="EC" id="5.2.1.8"/>
    </reaction>
</comment>
<dbReference type="Gene3D" id="3.10.50.40">
    <property type="match status" value="2"/>
</dbReference>
<evidence type="ECO:0000259" key="8">
    <source>
        <dbReference type="PROSITE" id="PS50059"/>
    </source>
</evidence>
<evidence type="ECO:0000256" key="4">
    <source>
        <dbReference type="ARBA" id="ARBA00023235"/>
    </source>
</evidence>
<evidence type="ECO:0000256" key="7">
    <source>
        <dbReference type="SAM" id="SignalP"/>
    </source>
</evidence>
<comment type="caution">
    <text evidence="9">The sequence shown here is derived from an EMBL/GenBank/DDBJ whole genome shotgun (WGS) entry which is preliminary data.</text>
</comment>
<sequence>MRIIQIALFGLLVMGGLVSCNQSAVDPVEAESEAFTKNIDDIKSYATTKGLSLSTTASGLHYVITAPASATAKQPVIGEEIEFSYVQYILQSPTSGTGVVTDKVVDTTYATKSVYYPFVNNSLLAGLQEGILLMREGASATLLMPARLAYGSQGSVSGTIPANTPVRFDVKLKRSRSEDQQISEYITRTNLGTPEVTSSGLRFIRTSSPTSTTFAPGATLAVRYNGRLLRSVAAFDSTSGTTTRDFTLGNSSIIKGFEEGLAKLKVGEKATLIFPSSLGYGAAGRAANGVYVIPPGAPLRFDVEVVSVR</sequence>
<proteinExistence type="inferred from homology"/>
<evidence type="ECO:0000256" key="3">
    <source>
        <dbReference type="ARBA" id="ARBA00023110"/>
    </source>
</evidence>
<keyword evidence="10" id="KW-1185">Reference proteome</keyword>
<comment type="similarity">
    <text evidence="2 6">Belongs to the FKBP-type PPIase family.</text>
</comment>
<keyword evidence="4 5" id="KW-0413">Isomerase</keyword>
<accession>A0A4Q2UNC2</accession>
<dbReference type="Pfam" id="PF00254">
    <property type="entry name" value="FKBP_C"/>
    <property type="match status" value="2"/>
</dbReference>
<dbReference type="PROSITE" id="PS51257">
    <property type="entry name" value="PROKAR_LIPOPROTEIN"/>
    <property type="match status" value="1"/>
</dbReference>
<feature type="signal peptide" evidence="7">
    <location>
        <begin position="1"/>
        <end position="24"/>
    </location>
</feature>
<dbReference type="Proteomes" id="UP000290407">
    <property type="component" value="Unassembled WGS sequence"/>
</dbReference>
<evidence type="ECO:0000256" key="5">
    <source>
        <dbReference type="PROSITE-ProRule" id="PRU00277"/>
    </source>
</evidence>
<dbReference type="PROSITE" id="PS50059">
    <property type="entry name" value="FKBP_PPIASE"/>
    <property type="match status" value="2"/>
</dbReference>
<feature type="chain" id="PRO_5020594657" description="Peptidyl-prolyl cis-trans isomerase" evidence="7">
    <location>
        <begin position="25"/>
        <end position="309"/>
    </location>
</feature>
<dbReference type="PANTHER" id="PTHR43811">
    <property type="entry name" value="FKBP-TYPE PEPTIDYL-PROLYL CIS-TRANS ISOMERASE FKPA"/>
    <property type="match status" value="1"/>
</dbReference>
<protein>
    <recommendedName>
        <fullName evidence="6">Peptidyl-prolyl cis-trans isomerase</fullName>
        <ecNumber evidence="6">5.2.1.8</ecNumber>
    </recommendedName>
</protein>
<evidence type="ECO:0000256" key="1">
    <source>
        <dbReference type="ARBA" id="ARBA00000971"/>
    </source>
</evidence>
<feature type="domain" description="PPIase FKBP-type" evidence="8">
    <location>
        <begin position="78"/>
        <end position="176"/>
    </location>
</feature>
<evidence type="ECO:0000256" key="2">
    <source>
        <dbReference type="ARBA" id="ARBA00006577"/>
    </source>
</evidence>
<dbReference type="InterPro" id="IPR001179">
    <property type="entry name" value="PPIase_FKBP_dom"/>
</dbReference>
<name>A0A4Q2UNC2_9BACT</name>
<gene>
    <name evidence="9" type="ORF">EQG79_16925</name>
</gene>
<dbReference type="AlphaFoldDB" id="A0A4Q2UNC2"/>
<dbReference type="RefSeq" id="WP_077922553.1">
    <property type="nucleotide sequence ID" value="NZ_SBLB01000004.1"/>
</dbReference>
<organism evidence="9 10">
    <name type="scientific">Spirosoma sordidisoli</name>
    <dbReference type="NCBI Taxonomy" id="2502893"/>
    <lineage>
        <taxon>Bacteria</taxon>
        <taxon>Pseudomonadati</taxon>
        <taxon>Bacteroidota</taxon>
        <taxon>Cytophagia</taxon>
        <taxon>Cytophagales</taxon>
        <taxon>Cytophagaceae</taxon>
        <taxon>Spirosoma</taxon>
    </lineage>
</organism>
<reference evidence="9 10" key="1">
    <citation type="submission" date="2019-01" db="EMBL/GenBank/DDBJ databases">
        <title>Spirosoma flava sp. nov., a propanil-degrading bacterium isolated from herbicide-contaminated soil.</title>
        <authorList>
            <person name="Zhang L."/>
            <person name="Jiang J.-D."/>
        </authorList>
    </citation>
    <scope>NUCLEOTIDE SEQUENCE [LARGE SCALE GENOMIC DNA]</scope>
    <source>
        <strain evidence="9 10">TY50</strain>
    </source>
</reference>
<dbReference type="GO" id="GO:0003755">
    <property type="term" value="F:peptidyl-prolyl cis-trans isomerase activity"/>
    <property type="evidence" value="ECO:0007669"/>
    <property type="project" value="UniProtKB-UniRule"/>
</dbReference>
<dbReference type="EC" id="5.2.1.8" evidence="6"/>
<dbReference type="EMBL" id="SBLB01000004">
    <property type="protein sequence ID" value="RYC69080.1"/>
    <property type="molecule type" value="Genomic_DNA"/>
</dbReference>
<evidence type="ECO:0000313" key="9">
    <source>
        <dbReference type="EMBL" id="RYC69080.1"/>
    </source>
</evidence>
<evidence type="ECO:0000313" key="10">
    <source>
        <dbReference type="Proteomes" id="UP000290407"/>
    </source>
</evidence>
<feature type="domain" description="PPIase FKBP-type" evidence="8">
    <location>
        <begin position="217"/>
        <end position="309"/>
    </location>
</feature>
<dbReference type="InterPro" id="IPR046357">
    <property type="entry name" value="PPIase_dom_sf"/>
</dbReference>
<keyword evidence="3 5" id="KW-0697">Rotamase</keyword>
<dbReference type="SUPFAM" id="SSF54534">
    <property type="entry name" value="FKBP-like"/>
    <property type="match status" value="2"/>
</dbReference>
<keyword evidence="7" id="KW-0732">Signal</keyword>